<keyword evidence="3" id="KW-1185">Reference proteome</keyword>
<dbReference type="Proteomes" id="UP001159428">
    <property type="component" value="Unassembled WGS sequence"/>
</dbReference>
<reference evidence="2 3" key="1">
    <citation type="submission" date="2022-05" db="EMBL/GenBank/DDBJ databases">
        <authorList>
            <consortium name="Genoscope - CEA"/>
            <person name="William W."/>
        </authorList>
    </citation>
    <scope>NUCLEOTIDE SEQUENCE [LARGE SCALE GENOMIC DNA]</scope>
</reference>
<gene>
    <name evidence="2" type="ORF">PMEA_00031327</name>
</gene>
<dbReference type="EMBL" id="CALNXJ010000007">
    <property type="protein sequence ID" value="CAH3044686.1"/>
    <property type="molecule type" value="Genomic_DNA"/>
</dbReference>
<protein>
    <recommendedName>
        <fullName evidence="4">Retrotransposon gag domain-containing protein</fullName>
    </recommendedName>
</protein>
<name>A0AAU9W346_9CNID</name>
<evidence type="ECO:0008006" key="4">
    <source>
        <dbReference type="Google" id="ProtNLM"/>
    </source>
</evidence>
<comment type="caution">
    <text evidence="2">The sequence shown here is derived from an EMBL/GenBank/DDBJ whole genome shotgun (WGS) entry which is preliminary data.</text>
</comment>
<proteinExistence type="predicted"/>
<feature type="non-terminal residue" evidence="2">
    <location>
        <position position="258"/>
    </location>
</feature>
<feature type="compositionally biased region" description="Basic residues" evidence="1">
    <location>
        <begin position="200"/>
        <end position="217"/>
    </location>
</feature>
<dbReference type="AlphaFoldDB" id="A0AAU9W346"/>
<feature type="region of interest" description="Disordered" evidence="1">
    <location>
        <begin position="192"/>
        <end position="249"/>
    </location>
</feature>
<accession>A0AAU9W346</accession>
<evidence type="ECO:0000313" key="3">
    <source>
        <dbReference type="Proteomes" id="UP001159428"/>
    </source>
</evidence>
<feature type="compositionally biased region" description="Basic and acidic residues" evidence="1">
    <location>
        <begin position="218"/>
        <end position="227"/>
    </location>
</feature>
<evidence type="ECO:0000313" key="2">
    <source>
        <dbReference type="EMBL" id="CAH3044686.1"/>
    </source>
</evidence>
<evidence type="ECO:0000256" key="1">
    <source>
        <dbReference type="SAM" id="MobiDB-lite"/>
    </source>
</evidence>
<sequence length="258" mass="29859">MPDTPGQKGAQGHAPNPTEIRVFSTGKSLRIEPFKIPENPLEVGQAWREWIEDFKNETLYFEITEIKDCMSALKIYGGKEIKKLARTLPDTAPMIGDDDYKKLKRKLDNHFLPKKNKYHGRFTFSKQRPIEGESVITYAAQLREKSKDCDIQKKWNLDQFLEEASQREDINQQVKDMKEDFKISKVEYQSKDFPKSGKWGGRRNSKKKPLRPPRKRENKKEEKDKGKSCGYCGKTGAHPPGRNCPAYGQQCLKKTTFN</sequence>
<organism evidence="2 3">
    <name type="scientific">Pocillopora meandrina</name>
    <dbReference type="NCBI Taxonomy" id="46732"/>
    <lineage>
        <taxon>Eukaryota</taxon>
        <taxon>Metazoa</taxon>
        <taxon>Cnidaria</taxon>
        <taxon>Anthozoa</taxon>
        <taxon>Hexacorallia</taxon>
        <taxon>Scleractinia</taxon>
        <taxon>Astrocoeniina</taxon>
        <taxon>Pocilloporidae</taxon>
        <taxon>Pocillopora</taxon>
    </lineage>
</organism>